<gene>
    <name evidence="2" type="ORF">BST44_08985</name>
</gene>
<dbReference type="InterPro" id="IPR022644">
    <property type="entry name" value="De-COase2_N"/>
</dbReference>
<dbReference type="AlphaFoldDB" id="A0A1X0KGX9"/>
<organism evidence="2 3">
    <name type="scientific">Mycobacterium scrofulaceum</name>
    <dbReference type="NCBI Taxonomy" id="1783"/>
    <lineage>
        <taxon>Bacteria</taxon>
        <taxon>Bacillati</taxon>
        <taxon>Actinomycetota</taxon>
        <taxon>Actinomycetes</taxon>
        <taxon>Mycobacteriales</taxon>
        <taxon>Mycobacteriaceae</taxon>
        <taxon>Mycobacterium</taxon>
    </lineage>
</organism>
<evidence type="ECO:0000313" key="3">
    <source>
        <dbReference type="Proteomes" id="UP000192601"/>
    </source>
</evidence>
<keyword evidence="3" id="KW-1185">Reference proteome</keyword>
<dbReference type="STRING" id="1783.BST44_08985"/>
<accession>A0A1X0KGX9</accession>
<protein>
    <recommendedName>
        <fullName evidence="1">Orn/DAP/Arg decarboxylase 2 N-terminal domain-containing protein</fullName>
    </recommendedName>
</protein>
<sequence length="239" mass="24365">MTLLDTLPAIGDAASPLWAGAGRHAPAGAAEEADFADRARRWRKALRGARVVYFGRSPLTTGVARLAREGGLGIGVRSDGELAAALAAGTDPARIVAHPGSPELLRDAVGVGVGRIVLDSPLEAPHVAGPARRGSARTTFDLVGLRCRPDSCGTRAGAAARYGEAIRRTIAAMADVRARDGVILTELHVGGDQADPGVVGGPEPGADELAAVIEDALDEACAAEHFPRPVVAVGVTLTA</sequence>
<proteinExistence type="predicted"/>
<dbReference type="Pfam" id="PF02784">
    <property type="entry name" value="Orn_Arg_deC_N"/>
    <property type="match status" value="1"/>
</dbReference>
<dbReference type="GO" id="GO:0003824">
    <property type="term" value="F:catalytic activity"/>
    <property type="evidence" value="ECO:0007669"/>
    <property type="project" value="InterPro"/>
</dbReference>
<evidence type="ECO:0000313" key="2">
    <source>
        <dbReference type="EMBL" id="ORB74519.1"/>
    </source>
</evidence>
<comment type="caution">
    <text evidence="2">The sequence shown here is derived from an EMBL/GenBank/DDBJ whole genome shotgun (WGS) entry which is preliminary data.</text>
</comment>
<feature type="domain" description="Orn/DAP/Arg decarboxylase 2 N-terminal" evidence="1">
    <location>
        <begin position="33"/>
        <end position="195"/>
    </location>
</feature>
<dbReference type="OrthoDB" id="4439908at2"/>
<name>A0A1X0KGX9_MYCSC</name>
<reference evidence="2 3" key="1">
    <citation type="submission" date="2017-02" db="EMBL/GenBank/DDBJ databases">
        <title>The new phylogeny of genus Mycobacterium.</title>
        <authorList>
            <person name="Tortoli E."/>
            <person name="Trovato A."/>
            <person name="Cirillo D.M."/>
        </authorList>
    </citation>
    <scope>NUCLEOTIDE SEQUENCE [LARGE SCALE GENOMIC DNA]</scope>
    <source>
        <strain evidence="2 3">DSM 43992</strain>
    </source>
</reference>
<dbReference type="SUPFAM" id="SSF51419">
    <property type="entry name" value="PLP-binding barrel"/>
    <property type="match status" value="1"/>
</dbReference>
<dbReference type="Proteomes" id="UP000192601">
    <property type="component" value="Unassembled WGS sequence"/>
</dbReference>
<dbReference type="EMBL" id="MVIJ01000010">
    <property type="protein sequence ID" value="ORB74519.1"/>
    <property type="molecule type" value="Genomic_DNA"/>
</dbReference>
<dbReference type="Gene3D" id="3.20.20.10">
    <property type="entry name" value="Alanine racemase"/>
    <property type="match status" value="1"/>
</dbReference>
<evidence type="ECO:0000259" key="1">
    <source>
        <dbReference type="Pfam" id="PF02784"/>
    </source>
</evidence>
<dbReference type="InterPro" id="IPR029066">
    <property type="entry name" value="PLP-binding_barrel"/>
</dbReference>